<evidence type="ECO:0000256" key="2">
    <source>
        <dbReference type="ARBA" id="ARBA00022478"/>
    </source>
</evidence>
<dbReference type="AlphaFoldDB" id="A0A7J6QMH5"/>
<evidence type="ECO:0000256" key="6">
    <source>
        <dbReference type="SAM" id="MobiDB-lite"/>
    </source>
</evidence>
<proteinExistence type="inferred from homology"/>
<dbReference type="InterPro" id="IPR020708">
    <property type="entry name" value="DNA-dir_RNA_polK_14-18kDa_CS"/>
</dbReference>
<name>A0A7J6QMH5_PEROL</name>
<evidence type="ECO:0000256" key="4">
    <source>
        <dbReference type="ARBA" id="ARBA00023242"/>
    </source>
</evidence>
<evidence type="ECO:0000313" key="8">
    <source>
        <dbReference type="Proteomes" id="UP000574390"/>
    </source>
</evidence>
<evidence type="ECO:0000256" key="5">
    <source>
        <dbReference type="ARBA" id="ARBA00025773"/>
    </source>
</evidence>
<evidence type="ECO:0000256" key="3">
    <source>
        <dbReference type="ARBA" id="ARBA00023163"/>
    </source>
</evidence>
<dbReference type="GO" id="GO:0003677">
    <property type="term" value="F:DNA binding"/>
    <property type="evidence" value="ECO:0007669"/>
    <property type="project" value="InterPro"/>
</dbReference>
<dbReference type="PIRSF" id="PIRSF500154">
    <property type="entry name" value="RPB6"/>
    <property type="match status" value="1"/>
</dbReference>
<comment type="caution">
    <text evidence="7">The sequence shown here is derived from an EMBL/GenBank/DDBJ whole genome shotgun (WGS) entry which is preliminary data.</text>
</comment>
<dbReference type="SUPFAM" id="SSF63562">
    <property type="entry name" value="RPB6/omega subunit-like"/>
    <property type="match status" value="1"/>
</dbReference>
<dbReference type="HAMAP" id="MF_00192">
    <property type="entry name" value="RNApol_arch_Rpo6"/>
    <property type="match status" value="1"/>
</dbReference>
<organism evidence="7 8">
    <name type="scientific">Perkinsus olseni</name>
    <name type="common">Perkinsus atlanticus</name>
    <dbReference type="NCBI Taxonomy" id="32597"/>
    <lineage>
        <taxon>Eukaryota</taxon>
        <taxon>Sar</taxon>
        <taxon>Alveolata</taxon>
        <taxon>Perkinsozoa</taxon>
        <taxon>Perkinsea</taxon>
        <taxon>Perkinsida</taxon>
        <taxon>Perkinsidae</taxon>
        <taxon>Perkinsus</taxon>
    </lineage>
</organism>
<dbReference type="InterPro" id="IPR006111">
    <property type="entry name" value="Rpo6/Rpb6"/>
</dbReference>
<evidence type="ECO:0000313" key="7">
    <source>
        <dbReference type="EMBL" id="KAF4709789.1"/>
    </source>
</evidence>
<dbReference type="Pfam" id="PF01192">
    <property type="entry name" value="RNA_pol_Rpb6"/>
    <property type="match status" value="1"/>
</dbReference>
<dbReference type="GO" id="GO:0003899">
    <property type="term" value="F:DNA-directed RNA polymerase activity"/>
    <property type="evidence" value="ECO:0007669"/>
    <property type="project" value="InterPro"/>
</dbReference>
<dbReference type="NCBIfam" id="NF002207">
    <property type="entry name" value="PRK01099.1-2"/>
    <property type="match status" value="1"/>
</dbReference>
<dbReference type="InterPro" id="IPR028363">
    <property type="entry name" value="RPB6"/>
</dbReference>
<evidence type="ECO:0000256" key="1">
    <source>
        <dbReference type="ARBA" id="ARBA00004123"/>
    </source>
</evidence>
<sequence>MHSNCNDFRLIVEGRNELRKSWYLIVMADLGGGSHPEEDLEVDEDDLMPDLNADEEVAGGSGSGDIITSGRVPTQPKDDDFVAREAEGPRRTSPYMTKYERARIIGTRALQISMNAPVMVDTEGETDPMAIAEKELVAKVIPFIVRRFLPDGTYEDWKVEELMQDP</sequence>
<keyword evidence="4" id="KW-0539">Nucleus</keyword>
<accession>A0A7J6QMH5</accession>
<dbReference type="PANTHER" id="PTHR47227">
    <property type="entry name" value="DNA-DIRECTED RNA POLYMERASE SUBUNIT K"/>
    <property type="match status" value="1"/>
</dbReference>
<dbReference type="Proteomes" id="UP000574390">
    <property type="component" value="Unassembled WGS sequence"/>
</dbReference>
<dbReference type="PROSITE" id="PS01111">
    <property type="entry name" value="RNA_POL_K_14KD"/>
    <property type="match status" value="1"/>
</dbReference>
<feature type="region of interest" description="Disordered" evidence="6">
    <location>
        <begin position="56"/>
        <end position="78"/>
    </location>
</feature>
<reference evidence="7 8" key="1">
    <citation type="submission" date="2020-04" db="EMBL/GenBank/DDBJ databases">
        <title>Perkinsus olseni comparative genomics.</title>
        <authorList>
            <person name="Bogema D.R."/>
        </authorList>
    </citation>
    <scope>NUCLEOTIDE SEQUENCE [LARGE SCALE GENOMIC DNA]</scope>
    <source>
        <strain evidence="7">ATCC PRA-205</strain>
    </source>
</reference>
<protein>
    <submittedName>
        <fullName evidence="7">DNA-directed RNA polymerases I, II, and III subunit RPABC2</fullName>
    </submittedName>
</protein>
<comment type="subcellular location">
    <subcellularLocation>
        <location evidence="1">Nucleus</location>
    </subcellularLocation>
</comment>
<keyword evidence="2 7" id="KW-0240">DNA-directed RNA polymerase</keyword>
<dbReference type="GO" id="GO:0042797">
    <property type="term" value="P:tRNA transcription by RNA polymerase III"/>
    <property type="evidence" value="ECO:0007669"/>
    <property type="project" value="TreeGrafter"/>
</dbReference>
<dbReference type="PANTHER" id="PTHR47227:SF5">
    <property type="entry name" value="DNA-DIRECTED RNA POLYMERASES I, II, AND III SUBUNIT RPABC2"/>
    <property type="match status" value="1"/>
</dbReference>
<dbReference type="EMBL" id="JABANM010028388">
    <property type="protein sequence ID" value="KAF4709789.1"/>
    <property type="molecule type" value="Genomic_DNA"/>
</dbReference>
<dbReference type="NCBIfam" id="NF002208">
    <property type="entry name" value="PRK01099.1-3"/>
    <property type="match status" value="1"/>
</dbReference>
<gene>
    <name evidence="7" type="primary">POLR2F_1</name>
    <name evidence="7" type="ORF">FOZ62_001009</name>
</gene>
<dbReference type="PIRSF" id="PIRSF000778">
    <property type="entry name" value="RpoK/RPB6"/>
    <property type="match status" value="1"/>
</dbReference>
<keyword evidence="3" id="KW-0804">Transcription</keyword>
<dbReference type="InterPro" id="IPR006110">
    <property type="entry name" value="Pol_omega/Rpo6/RPB6"/>
</dbReference>
<dbReference type="GO" id="GO:0006366">
    <property type="term" value="P:transcription by RNA polymerase II"/>
    <property type="evidence" value="ECO:0007669"/>
    <property type="project" value="TreeGrafter"/>
</dbReference>
<dbReference type="GO" id="GO:0005736">
    <property type="term" value="C:RNA polymerase I complex"/>
    <property type="evidence" value="ECO:0007669"/>
    <property type="project" value="TreeGrafter"/>
</dbReference>
<dbReference type="GO" id="GO:0006360">
    <property type="term" value="P:transcription by RNA polymerase I"/>
    <property type="evidence" value="ECO:0007669"/>
    <property type="project" value="TreeGrafter"/>
</dbReference>
<dbReference type="InterPro" id="IPR036161">
    <property type="entry name" value="RPB6/omega-like_sf"/>
</dbReference>
<dbReference type="Gene3D" id="3.90.940.10">
    <property type="match status" value="1"/>
</dbReference>
<dbReference type="GO" id="GO:0005666">
    <property type="term" value="C:RNA polymerase III complex"/>
    <property type="evidence" value="ECO:0007669"/>
    <property type="project" value="TreeGrafter"/>
</dbReference>
<comment type="similarity">
    <text evidence="5">Belongs to the archaeal Rpo6/eukaryotic RPB6 RNA polymerase subunit family.</text>
</comment>
<dbReference type="SMART" id="SM01409">
    <property type="entry name" value="RNA_pol_Rpb6"/>
    <property type="match status" value="1"/>
</dbReference>
<dbReference type="GO" id="GO:0005665">
    <property type="term" value="C:RNA polymerase II, core complex"/>
    <property type="evidence" value="ECO:0007669"/>
    <property type="project" value="InterPro"/>
</dbReference>